<dbReference type="AlphaFoldDB" id="A0A0A9GUN2"/>
<feature type="compositionally biased region" description="Low complexity" evidence="1">
    <location>
        <begin position="9"/>
        <end position="19"/>
    </location>
</feature>
<sequence>MRSRRRRTGTSSTPSGSSRVAGSGGPARTAARTSSAPDGRR</sequence>
<reference evidence="2" key="1">
    <citation type="submission" date="2014-09" db="EMBL/GenBank/DDBJ databases">
        <authorList>
            <person name="Magalhaes I.L.F."/>
            <person name="Oliveira U."/>
            <person name="Santos F.R."/>
            <person name="Vidigal T.H.D.A."/>
            <person name="Brescovit A.D."/>
            <person name="Santos A.J."/>
        </authorList>
    </citation>
    <scope>NUCLEOTIDE SEQUENCE</scope>
    <source>
        <tissue evidence="2">Shoot tissue taken approximately 20 cm above the soil surface</tissue>
    </source>
</reference>
<evidence type="ECO:0000256" key="1">
    <source>
        <dbReference type="SAM" id="MobiDB-lite"/>
    </source>
</evidence>
<protein>
    <submittedName>
        <fullName evidence="2">Uncharacterized protein</fullName>
    </submittedName>
</protein>
<feature type="region of interest" description="Disordered" evidence="1">
    <location>
        <begin position="1"/>
        <end position="41"/>
    </location>
</feature>
<feature type="compositionally biased region" description="Polar residues" evidence="1">
    <location>
        <begin position="31"/>
        <end position="41"/>
    </location>
</feature>
<organism evidence="2">
    <name type="scientific">Arundo donax</name>
    <name type="common">Giant reed</name>
    <name type="synonym">Donax arundinaceus</name>
    <dbReference type="NCBI Taxonomy" id="35708"/>
    <lineage>
        <taxon>Eukaryota</taxon>
        <taxon>Viridiplantae</taxon>
        <taxon>Streptophyta</taxon>
        <taxon>Embryophyta</taxon>
        <taxon>Tracheophyta</taxon>
        <taxon>Spermatophyta</taxon>
        <taxon>Magnoliopsida</taxon>
        <taxon>Liliopsida</taxon>
        <taxon>Poales</taxon>
        <taxon>Poaceae</taxon>
        <taxon>PACMAD clade</taxon>
        <taxon>Arundinoideae</taxon>
        <taxon>Arundineae</taxon>
        <taxon>Arundo</taxon>
    </lineage>
</organism>
<proteinExistence type="predicted"/>
<dbReference type="EMBL" id="GBRH01173608">
    <property type="protein sequence ID" value="JAE24288.1"/>
    <property type="molecule type" value="Transcribed_RNA"/>
</dbReference>
<name>A0A0A9GUN2_ARUDO</name>
<reference evidence="2" key="2">
    <citation type="journal article" date="2015" name="Data Brief">
        <title>Shoot transcriptome of the giant reed, Arundo donax.</title>
        <authorList>
            <person name="Barrero R.A."/>
            <person name="Guerrero F.D."/>
            <person name="Moolhuijzen P."/>
            <person name="Goolsby J.A."/>
            <person name="Tidwell J."/>
            <person name="Bellgard S.E."/>
            <person name="Bellgard M.I."/>
        </authorList>
    </citation>
    <scope>NUCLEOTIDE SEQUENCE</scope>
    <source>
        <tissue evidence="2">Shoot tissue taken approximately 20 cm above the soil surface</tissue>
    </source>
</reference>
<accession>A0A0A9GUN2</accession>
<evidence type="ECO:0000313" key="2">
    <source>
        <dbReference type="EMBL" id="JAE24288.1"/>
    </source>
</evidence>